<feature type="transmembrane region" description="Helical" evidence="6">
    <location>
        <begin position="244"/>
        <end position="266"/>
    </location>
</feature>
<evidence type="ECO:0000256" key="5">
    <source>
        <dbReference type="ARBA" id="ARBA00023136"/>
    </source>
</evidence>
<dbReference type="PANTHER" id="PTHR30213:SF0">
    <property type="entry name" value="UPF0761 MEMBRANE PROTEIN YIHY"/>
    <property type="match status" value="1"/>
</dbReference>
<keyword evidence="8" id="KW-1185">Reference proteome</keyword>
<dbReference type="InterPro" id="IPR017039">
    <property type="entry name" value="Virul_fac_BrkB"/>
</dbReference>
<dbReference type="NCBIfam" id="TIGR00765">
    <property type="entry name" value="yihY_not_rbn"/>
    <property type="match status" value="1"/>
</dbReference>
<dbReference type="PANTHER" id="PTHR30213">
    <property type="entry name" value="INNER MEMBRANE PROTEIN YHJD"/>
    <property type="match status" value="1"/>
</dbReference>
<organism evidence="7 8">
    <name type="scientific">Porphyromonas macacae</name>
    <dbReference type="NCBI Taxonomy" id="28115"/>
    <lineage>
        <taxon>Bacteria</taxon>
        <taxon>Pseudomonadati</taxon>
        <taxon>Bacteroidota</taxon>
        <taxon>Bacteroidia</taxon>
        <taxon>Bacteroidales</taxon>
        <taxon>Porphyromonadaceae</taxon>
        <taxon>Porphyromonas</taxon>
    </lineage>
</organism>
<gene>
    <name evidence="7" type="ORF">HQ47_06280</name>
</gene>
<evidence type="ECO:0000256" key="3">
    <source>
        <dbReference type="ARBA" id="ARBA00022692"/>
    </source>
</evidence>
<keyword evidence="5 6" id="KW-0472">Membrane</keyword>
<sequence length="455" mass="52141">MSQKRHRIKKSIRRMRIRIFRWIKFVSIDMWRMTDEDLNKSQGFFFNALKALIMTGKSYVNENLGREASALTYSTVLSIVPLLAVIVGIAKGFGLQEIIYRALLEYLPSHQHELEMAFQSVENYFAQIRGGLFLGLGLIILLYTVINLIAVVEETFNKIWQAQKRRTWGSKIVNYLAFMILLPLLIIVSSGLTIMMGTFNNTFFSDYIFIQPFLNNLLNLAPYVMVIIGFTVMYMVLPFVRVRFLPALISGTLSGIAFQIFQFLYINGVMWISKYNAIYGSFAVFPLLLLWINLSWTITLFGAQLCFSIQNIDNFAFEKETKNISRRYFDFILIVMMSSIVKRFVNGGERSLSRADKLANECCIPIKLANKAIHVLLKVGAIIQVNYGENEERYYLPALDSSKLTVGLLLTMVDKSGTEDFLVDKTVSFKSHWEAMKASRLSLENMDTNVLLSEL</sequence>
<feature type="transmembrane region" description="Helical" evidence="6">
    <location>
        <begin position="132"/>
        <end position="152"/>
    </location>
</feature>
<evidence type="ECO:0000256" key="4">
    <source>
        <dbReference type="ARBA" id="ARBA00022989"/>
    </source>
</evidence>
<proteinExistence type="predicted"/>
<keyword evidence="4 6" id="KW-1133">Transmembrane helix</keyword>
<dbReference type="AlphaFoldDB" id="A0A0A2E8W1"/>
<keyword evidence="2" id="KW-1003">Cell membrane</keyword>
<dbReference type="Proteomes" id="UP000030103">
    <property type="component" value="Unassembled WGS sequence"/>
</dbReference>
<evidence type="ECO:0000256" key="1">
    <source>
        <dbReference type="ARBA" id="ARBA00004651"/>
    </source>
</evidence>
<feature type="transmembrane region" description="Helical" evidence="6">
    <location>
        <begin position="217"/>
        <end position="237"/>
    </location>
</feature>
<comment type="caution">
    <text evidence="7">The sequence shown here is derived from an EMBL/GenBank/DDBJ whole genome shotgun (WGS) entry which is preliminary data.</text>
</comment>
<name>A0A0A2E8W1_9PORP</name>
<reference evidence="7 8" key="1">
    <citation type="submission" date="2014-09" db="EMBL/GenBank/DDBJ databases">
        <title>Draft Genome Sequence of Porphyromonas macacae COT-192_OH2859.</title>
        <authorList>
            <person name="Wallis C."/>
            <person name="Deusch O."/>
            <person name="O'Flynn C."/>
            <person name="Davis I."/>
            <person name="Horsfall A."/>
            <person name="Kirkwood N."/>
            <person name="Harris S."/>
            <person name="Eisen J.A."/>
            <person name="Coil D.A."/>
            <person name="Darling A.E."/>
            <person name="Jospin G."/>
            <person name="Alexiev A."/>
        </authorList>
    </citation>
    <scope>NUCLEOTIDE SEQUENCE [LARGE SCALE GENOMIC DNA]</scope>
    <source>
        <strain evidence="8">COT-192 OH2859</strain>
    </source>
</reference>
<evidence type="ECO:0000256" key="2">
    <source>
        <dbReference type="ARBA" id="ARBA00022475"/>
    </source>
</evidence>
<protein>
    <submittedName>
        <fullName evidence="7">Ribonuclease BN</fullName>
    </submittedName>
</protein>
<feature type="transmembrane region" description="Helical" evidence="6">
    <location>
        <begin position="172"/>
        <end position="197"/>
    </location>
</feature>
<evidence type="ECO:0000313" key="7">
    <source>
        <dbReference type="EMBL" id="KGN73850.1"/>
    </source>
</evidence>
<comment type="subcellular location">
    <subcellularLocation>
        <location evidence="1">Cell membrane</location>
        <topology evidence="1">Multi-pass membrane protein</topology>
    </subcellularLocation>
</comment>
<accession>A0A0A2E8W1</accession>
<dbReference type="GO" id="GO:0005886">
    <property type="term" value="C:plasma membrane"/>
    <property type="evidence" value="ECO:0007669"/>
    <property type="project" value="UniProtKB-SubCell"/>
</dbReference>
<dbReference type="Pfam" id="PF03631">
    <property type="entry name" value="Virul_fac_BrkB"/>
    <property type="match status" value="1"/>
</dbReference>
<evidence type="ECO:0000256" key="6">
    <source>
        <dbReference type="SAM" id="Phobius"/>
    </source>
</evidence>
<dbReference type="STRING" id="28115.HQ47_06280"/>
<dbReference type="eggNOG" id="COG1295">
    <property type="taxonomic scope" value="Bacteria"/>
</dbReference>
<evidence type="ECO:0000313" key="8">
    <source>
        <dbReference type="Proteomes" id="UP000030103"/>
    </source>
</evidence>
<dbReference type="EMBL" id="JRFA01000017">
    <property type="protein sequence ID" value="KGN73850.1"/>
    <property type="molecule type" value="Genomic_DNA"/>
</dbReference>
<feature type="transmembrane region" description="Helical" evidence="6">
    <location>
        <begin position="278"/>
        <end position="307"/>
    </location>
</feature>
<keyword evidence="3 6" id="KW-0812">Transmembrane</keyword>
<feature type="transmembrane region" description="Helical" evidence="6">
    <location>
        <begin position="70"/>
        <end position="90"/>
    </location>
</feature>